<evidence type="ECO:0000313" key="8">
    <source>
        <dbReference type="EMBL" id="KAF0134647.1"/>
    </source>
</evidence>
<dbReference type="InterPro" id="IPR001911">
    <property type="entry name" value="Ribosomal_bS21"/>
</dbReference>
<sequence length="64" mass="8022">MPRIEIRKDESLEKALKKFKMGVRREGIIDEMKKREFYEKPSERRRKELSKAKRREQRRKTEEE</sequence>
<evidence type="ECO:0000256" key="7">
    <source>
        <dbReference type="SAM" id="MobiDB-lite"/>
    </source>
</evidence>
<feature type="compositionally biased region" description="Basic and acidic residues" evidence="7">
    <location>
        <begin position="34"/>
        <end position="51"/>
    </location>
</feature>
<keyword evidence="3 5" id="KW-0687">Ribonucleoprotein</keyword>
<dbReference type="NCBIfam" id="TIGR00030">
    <property type="entry name" value="S21p"/>
    <property type="match status" value="1"/>
</dbReference>
<evidence type="ECO:0000256" key="5">
    <source>
        <dbReference type="HAMAP-Rule" id="MF_00358"/>
    </source>
</evidence>
<feature type="region of interest" description="Disordered" evidence="7">
    <location>
        <begin position="34"/>
        <end position="64"/>
    </location>
</feature>
<accession>A0A833L1Q3</accession>
<dbReference type="AlphaFoldDB" id="A0A833L1Q3"/>
<protein>
    <recommendedName>
        <fullName evidence="4 5">Small ribosomal subunit protein bS21</fullName>
    </recommendedName>
</protein>
<comment type="similarity">
    <text evidence="1 5 6">Belongs to the bacterial ribosomal protein bS21 family.</text>
</comment>
<dbReference type="Pfam" id="PF01165">
    <property type="entry name" value="Ribosomal_S21"/>
    <property type="match status" value="1"/>
</dbReference>
<dbReference type="PRINTS" id="PR00976">
    <property type="entry name" value="RIBOSOMALS21"/>
</dbReference>
<evidence type="ECO:0000256" key="4">
    <source>
        <dbReference type="ARBA" id="ARBA00035135"/>
    </source>
</evidence>
<evidence type="ECO:0000313" key="9">
    <source>
        <dbReference type="Proteomes" id="UP000488506"/>
    </source>
</evidence>
<reference evidence="8 9" key="1">
    <citation type="submission" date="2019-12" db="EMBL/GenBank/DDBJ databases">
        <authorList>
            <person name="Wolfe R."/>
            <person name="Danczak R."/>
            <person name="Wilkins M."/>
        </authorList>
    </citation>
    <scope>NUCLEOTIDE SEQUENCE [LARGE SCALE GENOMIC DNA]</scope>
    <source>
        <strain evidence="8">X2_MaxBin.013</strain>
    </source>
</reference>
<organism evidence="8 9">
    <name type="scientific">Candidatus Saganbacteria bacterium</name>
    <dbReference type="NCBI Taxonomy" id="2575572"/>
    <lineage>
        <taxon>Bacteria</taxon>
        <taxon>Bacillati</taxon>
        <taxon>Saganbacteria</taxon>
    </lineage>
</organism>
<gene>
    <name evidence="5" type="primary">rpsU</name>
    <name evidence="8" type="ORF">FD145_478</name>
</gene>
<dbReference type="Proteomes" id="UP000488506">
    <property type="component" value="Unassembled WGS sequence"/>
</dbReference>
<dbReference type="GO" id="GO:0005840">
    <property type="term" value="C:ribosome"/>
    <property type="evidence" value="ECO:0007669"/>
    <property type="project" value="UniProtKB-KW"/>
</dbReference>
<dbReference type="Gene3D" id="1.20.5.1150">
    <property type="entry name" value="Ribosomal protein S8"/>
    <property type="match status" value="1"/>
</dbReference>
<proteinExistence type="inferred from homology"/>
<evidence type="ECO:0000256" key="6">
    <source>
        <dbReference type="RuleBase" id="RU000667"/>
    </source>
</evidence>
<evidence type="ECO:0000256" key="3">
    <source>
        <dbReference type="ARBA" id="ARBA00023274"/>
    </source>
</evidence>
<dbReference type="InterPro" id="IPR038380">
    <property type="entry name" value="Ribosomal_bS21_sf"/>
</dbReference>
<dbReference type="GO" id="GO:0006412">
    <property type="term" value="P:translation"/>
    <property type="evidence" value="ECO:0007669"/>
    <property type="project" value="UniProtKB-UniRule"/>
</dbReference>
<keyword evidence="2 5" id="KW-0689">Ribosomal protein</keyword>
<dbReference type="GO" id="GO:1990904">
    <property type="term" value="C:ribonucleoprotein complex"/>
    <property type="evidence" value="ECO:0007669"/>
    <property type="project" value="UniProtKB-KW"/>
</dbReference>
<dbReference type="HAMAP" id="MF_00358">
    <property type="entry name" value="Ribosomal_bS21"/>
    <property type="match status" value="1"/>
</dbReference>
<comment type="caution">
    <text evidence="8">The sequence shown here is derived from an EMBL/GenBank/DDBJ whole genome shotgun (WGS) entry which is preliminary data.</text>
</comment>
<dbReference type="GO" id="GO:0003735">
    <property type="term" value="F:structural constituent of ribosome"/>
    <property type="evidence" value="ECO:0007669"/>
    <property type="project" value="InterPro"/>
</dbReference>
<dbReference type="EMBL" id="WPAF01000006">
    <property type="protein sequence ID" value="KAF0134647.1"/>
    <property type="molecule type" value="Genomic_DNA"/>
</dbReference>
<evidence type="ECO:0000256" key="2">
    <source>
        <dbReference type="ARBA" id="ARBA00022980"/>
    </source>
</evidence>
<evidence type="ECO:0000256" key="1">
    <source>
        <dbReference type="ARBA" id="ARBA00006640"/>
    </source>
</evidence>
<name>A0A833L1Q3_UNCSA</name>